<evidence type="ECO:0000313" key="2">
    <source>
        <dbReference type="Proteomes" id="UP000051952"/>
    </source>
</evidence>
<dbReference type="EMBL" id="CYKH01000162">
    <property type="protein sequence ID" value="CUE74169.1"/>
    <property type="molecule type" value="Genomic_DNA"/>
</dbReference>
<dbReference type="Proteomes" id="UP000051952">
    <property type="component" value="Unassembled WGS sequence"/>
</dbReference>
<gene>
    <name evidence="1" type="ORF">BSAL_55610</name>
</gene>
<evidence type="ECO:0000313" key="1">
    <source>
        <dbReference type="EMBL" id="CUE74169.1"/>
    </source>
</evidence>
<feature type="non-terminal residue" evidence="1">
    <location>
        <position position="154"/>
    </location>
</feature>
<reference evidence="2" key="1">
    <citation type="submission" date="2015-09" db="EMBL/GenBank/DDBJ databases">
        <authorList>
            <consortium name="Pathogen Informatics"/>
        </authorList>
    </citation>
    <scope>NUCLEOTIDE SEQUENCE [LARGE SCALE GENOMIC DNA]</scope>
    <source>
        <strain evidence="2">Lake Konstanz</strain>
    </source>
</reference>
<accession>A0A0S4INC0</accession>
<feature type="non-terminal residue" evidence="1">
    <location>
        <position position="1"/>
    </location>
</feature>
<organism evidence="1 2">
    <name type="scientific">Bodo saltans</name>
    <name type="common">Flagellated protozoan</name>
    <dbReference type="NCBI Taxonomy" id="75058"/>
    <lineage>
        <taxon>Eukaryota</taxon>
        <taxon>Discoba</taxon>
        <taxon>Euglenozoa</taxon>
        <taxon>Kinetoplastea</taxon>
        <taxon>Metakinetoplastina</taxon>
        <taxon>Eubodonida</taxon>
        <taxon>Bodonidae</taxon>
        <taxon>Bodo</taxon>
    </lineage>
</organism>
<protein>
    <submittedName>
        <fullName evidence="1">Uncharacterized protein</fullName>
    </submittedName>
</protein>
<proteinExistence type="predicted"/>
<name>A0A0S4INC0_BODSA</name>
<keyword evidence="2" id="KW-1185">Reference proteome</keyword>
<dbReference type="VEuPathDB" id="TriTrypDB:BSAL_55610"/>
<sequence>FLGGASKVARGRYLFGVGVSRPLHAAVTLLLSALSAGLQAALLMMQSASSPVDVATLERLMLGSAVCDLCVMGISSLRLLLDLRELMTALLRKVKERCSRKIETTMLMVPLQTRQDSTSGGVLRSPSSSVSLVLPTACDTSLDNLYGDLQKEEH</sequence>
<dbReference type="AlphaFoldDB" id="A0A0S4INC0"/>